<dbReference type="SUPFAM" id="SSF47336">
    <property type="entry name" value="ACP-like"/>
    <property type="match status" value="1"/>
</dbReference>
<name>A0A5C6YVY3_9FLAO</name>
<dbReference type="OrthoDB" id="9804551at2"/>
<dbReference type="PROSITE" id="PS50075">
    <property type="entry name" value="CARRIER"/>
    <property type="match status" value="1"/>
</dbReference>
<evidence type="ECO:0000259" key="3">
    <source>
        <dbReference type="PROSITE" id="PS50075"/>
    </source>
</evidence>
<dbReference type="InterPro" id="IPR003231">
    <property type="entry name" value="ACP"/>
</dbReference>
<evidence type="ECO:0000256" key="2">
    <source>
        <dbReference type="ARBA" id="ARBA00022553"/>
    </source>
</evidence>
<protein>
    <submittedName>
        <fullName evidence="4">Acyl carrier protein</fullName>
    </submittedName>
</protein>
<dbReference type="RefSeq" id="WP_111845784.1">
    <property type="nucleotide sequence ID" value="NZ_UEGI01000025.1"/>
</dbReference>
<feature type="domain" description="Carrier" evidence="3">
    <location>
        <begin position="5"/>
        <end position="80"/>
    </location>
</feature>
<dbReference type="EMBL" id="VORT01000022">
    <property type="protein sequence ID" value="TXD71314.1"/>
    <property type="molecule type" value="Genomic_DNA"/>
</dbReference>
<dbReference type="InterPro" id="IPR036736">
    <property type="entry name" value="ACP-like_sf"/>
</dbReference>
<dbReference type="PANTHER" id="PTHR20863">
    <property type="entry name" value="ACYL CARRIER PROTEIN"/>
    <property type="match status" value="1"/>
</dbReference>
<sequence length="82" mass="9614">MNTEIAIADHLKSMLFKISKKIPRNLLYDDHFYHDLNIDSLDLAEYVANIEQEYQVRISDEDWEKLSSINAVVAYLQKQSNP</sequence>
<keyword evidence="2" id="KW-0597">Phosphoprotein</keyword>
<dbReference type="AlphaFoldDB" id="A0A5C6YVY3"/>
<dbReference type="PANTHER" id="PTHR20863:SF76">
    <property type="entry name" value="CARRIER DOMAIN-CONTAINING PROTEIN"/>
    <property type="match status" value="1"/>
</dbReference>
<proteinExistence type="predicted"/>
<dbReference type="Pfam" id="PF00550">
    <property type="entry name" value="PP-binding"/>
    <property type="match status" value="1"/>
</dbReference>
<evidence type="ECO:0000313" key="5">
    <source>
        <dbReference type="Proteomes" id="UP000321497"/>
    </source>
</evidence>
<accession>A0A5C6YVY3</accession>
<comment type="caution">
    <text evidence="4">The sequence shown here is derived from an EMBL/GenBank/DDBJ whole genome shotgun (WGS) entry which is preliminary data.</text>
</comment>
<dbReference type="Proteomes" id="UP000321497">
    <property type="component" value="Unassembled WGS sequence"/>
</dbReference>
<dbReference type="Gene3D" id="1.10.1200.10">
    <property type="entry name" value="ACP-like"/>
    <property type="match status" value="1"/>
</dbReference>
<evidence type="ECO:0000256" key="1">
    <source>
        <dbReference type="ARBA" id="ARBA00022450"/>
    </source>
</evidence>
<dbReference type="InterPro" id="IPR009081">
    <property type="entry name" value="PP-bd_ACP"/>
</dbReference>
<dbReference type="GO" id="GO:0000035">
    <property type="term" value="F:acyl binding"/>
    <property type="evidence" value="ECO:0007669"/>
    <property type="project" value="TreeGrafter"/>
</dbReference>
<gene>
    <name evidence="4" type="ORF">ESU54_17320</name>
</gene>
<organism evidence="4 5">
    <name type="scientific">Aequorivita antarctica</name>
    <dbReference type="NCBI Taxonomy" id="153266"/>
    <lineage>
        <taxon>Bacteria</taxon>
        <taxon>Pseudomonadati</taxon>
        <taxon>Bacteroidota</taxon>
        <taxon>Flavobacteriia</taxon>
        <taxon>Flavobacteriales</taxon>
        <taxon>Flavobacteriaceae</taxon>
        <taxon>Aequorivita</taxon>
    </lineage>
</organism>
<reference evidence="4 5" key="1">
    <citation type="submission" date="2019-08" db="EMBL/GenBank/DDBJ databases">
        <title>Genome of Aequorivita antarctica SW49 (type strain).</title>
        <authorList>
            <person name="Bowman J.P."/>
        </authorList>
    </citation>
    <scope>NUCLEOTIDE SEQUENCE [LARGE SCALE GENOMIC DNA]</scope>
    <source>
        <strain evidence="4 5">SW49</strain>
    </source>
</reference>
<keyword evidence="1" id="KW-0596">Phosphopantetheine</keyword>
<dbReference type="GO" id="GO:0000036">
    <property type="term" value="F:acyl carrier activity"/>
    <property type="evidence" value="ECO:0007669"/>
    <property type="project" value="TreeGrafter"/>
</dbReference>
<evidence type="ECO:0000313" key="4">
    <source>
        <dbReference type="EMBL" id="TXD71314.1"/>
    </source>
</evidence>
<keyword evidence="5" id="KW-1185">Reference proteome</keyword>